<evidence type="ECO:0000256" key="3">
    <source>
        <dbReference type="ARBA" id="ARBA00022821"/>
    </source>
</evidence>
<accession>A0A9D5B2D9</accession>
<dbReference type="AlphaFoldDB" id="A0A9D5B2D9"/>
<dbReference type="InterPro" id="IPR038005">
    <property type="entry name" value="RX-like_CC"/>
</dbReference>
<dbReference type="PANTHER" id="PTHR36766:SF61">
    <property type="entry name" value="NB-ARC DOMAIN DISEASE RESISTANCE PROTEIN"/>
    <property type="match status" value="1"/>
</dbReference>
<evidence type="ECO:0000256" key="2">
    <source>
        <dbReference type="ARBA" id="ARBA00022741"/>
    </source>
</evidence>
<dbReference type="EMBL" id="JAMSHJ010000003">
    <property type="protein sequence ID" value="KAI5427134.1"/>
    <property type="molecule type" value="Genomic_DNA"/>
</dbReference>
<dbReference type="CDD" id="cd14798">
    <property type="entry name" value="RX-CC_like"/>
    <property type="match status" value="1"/>
</dbReference>
<evidence type="ECO:0000313" key="6">
    <source>
        <dbReference type="EMBL" id="KAI5427134.1"/>
    </source>
</evidence>
<proteinExistence type="predicted"/>
<dbReference type="Gramene" id="Psat03G0252400-T2">
    <property type="protein sequence ID" value="KAI5427134.1"/>
    <property type="gene ID" value="KIW84_032524"/>
</dbReference>
<dbReference type="InterPro" id="IPR041118">
    <property type="entry name" value="Rx_N"/>
</dbReference>
<dbReference type="SUPFAM" id="SSF52058">
    <property type="entry name" value="L domain-like"/>
    <property type="match status" value="1"/>
</dbReference>
<dbReference type="PANTHER" id="PTHR36766">
    <property type="entry name" value="PLANT BROAD-SPECTRUM MILDEW RESISTANCE PROTEIN RPW8"/>
    <property type="match status" value="1"/>
</dbReference>
<keyword evidence="1" id="KW-0677">Repeat</keyword>
<evidence type="ECO:0000313" key="7">
    <source>
        <dbReference type="Proteomes" id="UP001058974"/>
    </source>
</evidence>
<comment type="caution">
    <text evidence="6">The sequence shown here is derived from an EMBL/GenBank/DDBJ whole genome shotgun (WGS) entry which is preliminary data.</text>
</comment>
<dbReference type="Pfam" id="PF18052">
    <property type="entry name" value="Rx_N"/>
    <property type="match status" value="1"/>
</dbReference>
<gene>
    <name evidence="6" type="ORF">KIW84_032524</name>
</gene>
<evidence type="ECO:0000256" key="4">
    <source>
        <dbReference type="ARBA" id="ARBA00022840"/>
    </source>
</evidence>
<keyword evidence="7" id="KW-1185">Reference proteome</keyword>
<keyword evidence="2" id="KW-0547">Nucleotide-binding</keyword>
<organism evidence="6 7">
    <name type="scientific">Pisum sativum</name>
    <name type="common">Garden pea</name>
    <name type="synonym">Lathyrus oleraceus</name>
    <dbReference type="NCBI Taxonomy" id="3888"/>
    <lineage>
        <taxon>Eukaryota</taxon>
        <taxon>Viridiplantae</taxon>
        <taxon>Streptophyta</taxon>
        <taxon>Embryophyta</taxon>
        <taxon>Tracheophyta</taxon>
        <taxon>Spermatophyta</taxon>
        <taxon>Magnoliopsida</taxon>
        <taxon>eudicotyledons</taxon>
        <taxon>Gunneridae</taxon>
        <taxon>Pentapetalae</taxon>
        <taxon>rosids</taxon>
        <taxon>fabids</taxon>
        <taxon>Fabales</taxon>
        <taxon>Fabaceae</taxon>
        <taxon>Papilionoideae</taxon>
        <taxon>50 kb inversion clade</taxon>
        <taxon>NPAAA clade</taxon>
        <taxon>Hologalegina</taxon>
        <taxon>IRL clade</taxon>
        <taxon>Fabeae</taxon>
        <taxon>Lathyrus</taxon>
    </lineage>
</organism>
<dbReference type="GO" id="GO:0005524">
    <property type="term" value="F:ATP binding"/>
    <property type="evidence" value="ECO:0007669"/>
    <property type="project" value="UniProtKB-KW"/>
</dbReference>
<keyword evidence="3" id="KW-0611">Plant defense</keyword>
<keyword evidence="4" id="KW-0067">ATP-binding</keyword>
<reference evidence="6 7" key="1">
    <citation type="journal article" date="2022" name="Nat. Genet.">
        <title>Improved pea reference genome and pan-genome highlight genomic features and evolutionary characteristics.</title>
        <authorList>
            <person name="Yang T."/>
            <person name="Liu R."/>
            <person name="Luo Y."/>
            <person name="Hu S."/>
            <person name="Wang D."/>
            <person name="Wang C."/>
            <person name="Pandey M.K."/>
            <person name="Ge S."/>
            <person name="Xu Q."/>
            <person name="Li N."/>
            <person name="Li G."/>
            <person name="Huang Y."/>
            <person name="Saxena R.K."/>
            <person name="Ji Y."/>
            <person name="Li M."/>
            <person name="Yan X."/>
            <person name="He Y."/>
            <person name="Liu Y."/>
            <person name="Wang X."/>
            <person name="Xiang C."/>
            <person name="Varshney R.K."/>
            <person name="Ding H."/>
            <person name="Gao S."/>
            <person name="Zong X."/>
        </authorList>
    </citation>
    <scope>NUCLEOTIDE SEQUENCE [LARGE SCALE GENOMIC DNA]</scope>
    <source>
        <strain evidence="6 7">cv. Zhongwan 6</strain>
    </source>
</reference>
<dbReference type="Proteomes" id="UP001058974">
    <property type="component" value="Chromosome 3"/>
</dbReference>
<feature type="domain" description="Disease resistance N-terminal" evidence="5">
    <location>
        <begin position="11"/>
        <end position="97"/>
    </location>
</feature>
<protein>
    <recommendedName>
        <fullName evidence="5">Disease resistance N-terminal domain-containing protein</fullName>
    </recommendedName>
</protein>
<evidence type="ECO:0000259" key="5">
    <source>
        <dbReference type="Pfam" id="PF18052"/>
    </source>
</evidence>
<dbReference type="Gene3D" id="1.20.5.4130">
    <property type="match status" value="1"/>
</dbReference>
<sequence length="247" mass="28986">MAESILIDMSNSLLGKVASYACQEAYLAYGLKDNLQSFKDSLIIVRGYLLDAESKKDQSHALREWFKQIQNICFDAEDIFDTFELQDKRKKIVKSSGSIRKKTLFIRDCRMLNLSLDNENSIQKLRMKHLYLYDFPKLLTLPQWIACAVDTLETFVIVNFPKLQMLPEYLSTMALLKRICIARCSQLSTLPSDLHRLTALEYLQILDCPELFRKCQPQFGEYWPMIRDIKNIWIEQDEEEDDEEEDD</sequence>
<name>A0A9D5B2D9_PEA</name>
<evidence type="ECO:0000256" key="1">
    <source>
        <dbReference type="ARBA" id="ARBA00022737"/>
    </source>
</evidence>
<dbReference type="GO" id="GO:0006952">
    <property type="term" value="P:defense response"/>
    <property type="evidence" value="ECO:0007669"/>
    <property type="project" value="UniProtKB-KW"/>
</dbReference>